<feature type="transmembrane region" description="Helical" evidence="2">
    <location>
        <begin position="103"/>
        <end position="121"/>
    </location>
</feature>
<evidence type="ECO:0008006" key="5">
    <source>
        <dbReference type="Google" id="ProtNLM"/>
    </source>
</evidence>
<name>A0A3N0XYA1_ANAGA</name>
<dbReference type="Proteomes" id="UP000281406">
    <property type="component" value="Unassembled WGS sequence"/>
</dbReference>
<feature type="region of interest" description="Disordered" evidence="1">
    <location>
        <begin position="1"/>
        <end position="32"/>
    </location>
</feature>
<dbReference type="AlphaFoldDB" id="A0A3N0XYA1"/>
<keyword evidence="2" id="KW-1133">Transmembrane helix</keyword>
<keyword evidence="4" id="KW-1185">Reference proteome</keyword>
<keyword evidence="2" id="KW-0812">Transmembrane</keyword>
<evidence type="ECO:0000256" key="1">
    <source>
        <dbReference type="SAM" id="MobiDB-lite"/>
    </source>
</evidence>
<accession>A0A3N0XYA1</accession>
<dbReference type="EMBL" id="RJVU01058740">
    <property type="protein sequence ID" value="ROJ94873.1"/>
    <property type="molecule type" value="Genomic_DNA"/>
</dbReference>
<comment type="caution">
    <text evidence="3">The sequence shown here is derived from an EMBL/GenBank/DDBJ whole genome shotgun (WGS) entry which is preliminary data.</text>
</comment>
<reference evidence="3 4" key="1">
    <citation type="submission" date="2018-10" db="EMBL/GenBank/DDBJ databases">
        <title>Genome assembly for a Yunnan-Guizhou Plateau 3E fish, Anabarilius grahami (Regan), and its evolutionary and genetic applications.</title>
        <authorList>
            <person name="Jiang W."/>
        </authorList>
    </citation>
    <scope>NUCLEOTIDE SEQUENCE [LARGE SCALE GENOMIC DNA]</scope>
    <source>
        <strain evidence="3">AG-KIZ</strain>
        <tissue evidence="3">Muscle</tissue>
    </source>
</reference>
<protein>
    <recommendedName>
        <fullName evidence="5">Transmembrane protein</fullName>
    </recommendedName>
</protein>
<sequence length="175" mass="20079">MKSGSHLTTKAPPVASNLGRSERLRRDSNHRRCPGSFLSQRYERALMKFRCRTTEAIQDGGGTRPACLFPKLFLRAPLSSMATRSEKANVIQYGTFTSCHKSLSALFFMILCETITGLFWFPHISLRVMSHLNLNREEVRKRQWKDNLYSITVRTEKEKLTFKSSQHASHSKEGL</sequence>
<evidence type="ECO:0000256" key="2">
    <source>
        <dbReference type="SAM" id="Phobius"/>
    </source>
</evidence>
<evidence type="ECO:0000313" key="4">
    <source>
        <dbReference type="Proteomes" id="UP000281406"/>
    </source>
</evidence>
<gene>
    <name evidence="3" type="ORF">DPX16_8077</name>
</gene>
<organism evidence="3 4">
    <name type="scientific">Anabarilius grahami</name>
    <name type="common">Kanglang fish</name>
    <name type="synonym">Barilius grahami</name>
    <dbReference type="NCBI Taxonomy" id="495550"/>
    <lineage>
        <taxon>Eukaryota</taxon>
        <taxon>Metazoa</taxon>
        <taxon>Chordata</taxon>
        <taxon>Craniata</taxon>
        <taxon>Vertebrata</taxon>
        <taxon>Euteleostomi</taxon>
        <taxon>Actinopterygii</taxon>
        <taxon>Neopterygii</taxon>
        <taxon>Teleostei</taxon>
        <taxon>Ostariophysi</taxon>
        <taxon>Cypriniformes</taxon>
        <taxon>Xenocyprididae</taxon>
        <taxon>Xenocypridinae</taxon>
        <taxon>Xenocypridinae incertae sedis</taxon>
        <taxon>Anabarilius</taxon>
    </lineage>
</organism>
<keyword evidence="2" id="KW-0472">Membrane</keyword>
<evidence type="ECO:0000313" key="3">
    <source>
        <dbReference type="EMBL" id="ROJ94873.1"/>
    </source>
</evidence>
<proteinExistence type="predicted"/>